<dbReference type="CDD" id="cd05016">
    <property type="entry name" value="SIS_PGI_2"/>
    <property type="match status" value="1"/>
</dbReference>
<feature type="active site" evidence="8">
    <location>
        <position position="421"/>
    </location>
</feature>
<comment type="similarity">
    <text evidence="2 8 9">Belongs to the GPI family.</text>
</comment>
<evidence type="ECO:0000313" key="10">
    <source>
        <dbReference type="EMBL" id="PIR75997.1"/>
    </source>
</evidence>
<dbReference type="Pfam" id="PF00342">
    <property type="entry name" value="PGI"/>
    <property type="match status" value="1"/>
</dbReference>
<evidence type="ECO:0000256" key="3">
    <source>
        <dbReference type="ARBA" id="ARBA00022432"/>
    </source>
</evidence>
<evidence type="ECO:0000313" key="11">
    <source>
        <dbReference type="Proteomes" id="UP000231530"/>
    </source>
</evidence>
<dbReference type="PANTHER" id="PTHR11469:SF1">
    <property type="entry name" value="GLUCOSE-6-PHOSPHATE ISOMERASE"/>
    <property type="match status" value="1"/>
</dbReference>
<dbReference type="GO" id="GO:0051156">
    <property type="term" value="P:glucose 6-phosphate metabolic process"/>
    <property type="evidence" value="ECO:0007669"/>
    <property type="project" value="TreeGrafter"/>
</dbReference>
<evidence type="ECO:0000256" key="2">
    <source>
        <dbReference type="ARBA" id="ARBA00006604"/>
    </source>
</evidence>
<dbReference type="InterPro" id="IPR046348">
    <property type="entry name" value="SIS_dom_sf"/>
</dbReference>
<dbReference type="SUPFAM" id="SSF53697">
    <property type="entry name" value="SIS domain"/>
    <property type="match status" value="1"/>
</dbReference>
<dbReference type="InterPro" id="IPR035476">
    <property type="entry name" value="SIS_PGI_1"/>
</dbReference>
<protein>
    <recommendedName>
        <fullName evidence="8">Glucose-6-phosphate isomerase</fullName>
        <shortName evidence="8">GPI</shortName>
        <ecNumber evidence="8">5.3.1.9</ecNumber>
    </recommendedName>
    <alternativeName>
        <fullName evidence="8">Phosphoglucose isomerase</fullName>
        <shortName evidence="8">PGI</shortName>
    </alternativeName>
    <alternativeName>
        <fullName evidence="8">Phosphohexose isomerase</fullName>
        <shortName evidence="8">PHI</shortName>
    </alternativeName>
</protein>
<dbReference type="CDD" id="cd05015">
    <property type="entry name" value="SIS_PGI_1"/>
    <property type="match status" value="1"/>
</dbReference>
<gene>
    <name evidence="8" type="primary">pgi</name>
    <name evidence="10" type="ORF">COU32_04475</name>
</gene>
<dbReference type="GO" id="GO:0097367">
    <property type="term" value="F:carbohydrate derivative binding"/>
    <property type="evidence" value="ECO:0007669"/>
    <property type="project" value="InterPro"/>
</dbReference>
<dbReference type="UniPathway" id="UPA00138"/>
<comment type="subcellular location">
    <subcellularLocation>
        <location evidence="8">Cytoplasm</location>
    </subcellularLocation>
</comment>
<dbReference type="PANTHER" id="PTHR11469">
    <property type="entry name" value="GLUCOSE-6-PHOSPHATE ISOMERASE"/>
    <property type="match status" value="1"/>
</dbReference>
<evidence type="ECO:0000256" key="6">
    <source>
        <dbReference type="ARBA" id="ARBA00023235"/>
    </source>
</evidence>
<comment type="function">
    <text evidence="8">Catalyzes the reversible isomerization of glucose-6-phosphate to fructose-6-phosphate.</text>
</comment>
<name>A0A2H0TX62_9BACT</name>
<dbReference type="GO" id="GO:0005829">
    <property type="term" value="C:cytosol"/>
    <property type="evidence" value="ECO:0007669"/>
    <property type="project" value="TreeGrafter"/>
</dbReference>
<evidence type="ECO:0000256" key="5">
    <source>
        <dbReference type="ARBA" id="ARBA00023152"/>
    </source>
</evidence>
<dbReference type="PRINTS" id="PR00662">
    <property type="entry name" value="G6PISOMERASE"/>
</dbReference>
<dbReference type="PROSITE" id="PS00174">
    <property type="entry name" value="P_GLUCOSE_ISOMERASE_2"/>
    <property type="match status" value="1"/>
</dbReference>
<evidence type="ECO:0000256" key="8">
    <source>
        <dbReference type="HAMAP-Rule" id="MF_00473"/>
    </source>
</evidence>
<evidence type="ECO:0000256" key="7">
    <source>
        <dbReference type="ARBA" id="ARBA00029321"/>
    </source>
</evidence>
<dbReference type="Gene3D" id="3.40.50.10490">
    <property type="entry name" value="Glucose-6-phosphate isomerase like protein, domain 1"/>
    <property type="match status" value="2"/>
</dbReference>
<dbReference type="GO" id="GO:0048029">
    <property type="term" value="F:monosaccharide binding"/>
    <property type="evidence" value="ECO:0007669"/>
    <property type="project" value="TreeGrafter"/>
</dbReference>
<dbReference type="HAMAP" id="MF_00473">
    <property type="entry name" value="G6P_isomerase"/>
    <property type="match status" value="1"/>
</dbReference>
<dbReference type="GO" id="GO:0004347">
    <property type="term" value="F:glucose-6-phosphate isomerase activity"/>
    <property type="evidence" value="ECO:0007669"/>
    <property type="project" value="UniProtKB-UniRule"/>
</dbReference>
<sequence>MLSIDFSHIFDVGSHGMTKKQFAAYKKQLKPALKSFELRAQGFHTIVDDMATARELMQYAKEVEGQFDDVVVLGIGGSSLGTLCLRDALTHLYGKKDKKQPRLHVVDNIDPIMIQELGDVIALKKTLCIVISKSGTTPETMSQYFYYRQQFEKEKLDIKKHIVFITDAERGVLREVAWEEGIRAFHIPHNVGGRFSVLTPVGLLPAALIGIDIVALLSGAKEMRDTFLSPVFTKNLPFQLAVTQHYLDTKRGKVIHVMMPYAQKLYRFADWYRQLLAESIGKKKNRKGKTVYTGITPVNALGVTDQHSQSQLYNEGPNDKLIMFIAVSQLAKQIRIPHLHPKKEAVAYMKGTSFNELIDIERLATAMAFTKNKRPNLTITIPKIDEEYVGQLFMLFESATAFLGELYGIDAFNQPGVELSKKITKEMLAKK</sequence>
<dbReference type="PROSITE" id="PS51463">
    <property type="entry name" value="P_GLUCOSE_ISOMERASE_3"/>
    <property type="match status" value="1"/>
</dbReference>
<dbReference type="EC" id="5.3.1.9" evidence="8"/>
<accession>A0A2H0TX62</accession>
<organism evidence="10 11">
    <name type="scientific">Candidatus Magasanikbacteria bacterium CG10_big_fil_rev_8_21_14_0_10_42_10</name>
    <dbReference type="NCBI Taxonomy" id="1974649"/>
    <lineage>
        <taxon>Bacteria</taxon>
        <taxon>Candidatus Magasanikiibacteriota</taxon>
    </lineage>
</organism>
<keyword evidence="6 8" id="KW-0413">Isomerase</keyword>
<evidence type="ECO:0000256" key="1">
    <source>
        <dbReference type="ARBA" id="ARBA00004926"/>
    </source>
</evidence>
<dbReference type="GO" id="GO:0006094">
    <property type="term" value="P:gluconeogenesis"/>
    <property type="evidence" value="ECO:0007669"/>
    <property type="project" value="UniProtKB-UniRule"/>
</dbReference>
<dbReference type="UniPathway" id="UPA00109">
    <property type="reaction ID" value="UER00181"/>
</dbReference>
<dbReference type="Proteomes" id="UP000231530">
    <property type="component" value="Unassembled WGS sequence"/>
</dbReference>
<keyword evidence="3 8" id="KW-0312">Gluconeogenesis</keyword>
<comment type="pathway">
    <text evidence="8">Carbohydrate biosynthesis; gluconeogenesis.</text>
</comment>
<keyword evidence="5 8" id="KW-0324">Glycolysis</keyword>
<dbReference type="AlphaFoldDB" id="A0A2H0TX62"/>
<evidence type="ECO:0000256" key="9">
    <source>
        <dbReference type="RuleBase" id="RU000612"/>
    </source>
</evidence>
<proteinExistence type="inferred from homology"/>
<keyword evidence="4 8" id="KW-0963">Cytoplasm</keyword>
<dbReference type="FunFam" id="3.40.50.10490:FF:000016">
    <property type="entry name" value="Glucose-6-phosphate isomerase"/>
    <property type="match status" value="1"/>
</dbReference>
<comment type="catalytic activity">
    <reaction evidence="7 8 9">
        <text>alpha-D-glucose 6-phosphate = beta-D-fructose 6-phosphate</text>
        <dbReference type="Rhea" id="RHEA:11816"/>
        <dbReference type="ChEBI" id="CHEBI:57634"/>
        <dbReference type="ChEBI" id="CHEBI:58225"/>
        <dbReference type="EC" id="5.3.1.9"/>
    </reaction>
</comment>
<dbReference type="InterPro" id="IPR018189">
    <property type="entry name" value="Phosphoglucose_isomerase_CS"/>
</dbReference>
<comment type="pathway">
    <text evidence="1 8 9">Carbohydrate degradation; glycolysis; D-glyceraldehyde 3-phosphate and glycerone phosphate from D-glucose: step 2/4.</text>
</comment>
<feature type="active site" description="Proton donor" evidence="8">
    <location>
        <position position="278"/>
    </location>
</feature>
<reference evidence="11" key="1">
    <citation type="submission" date="2017-09" db="EMBL/GenBank/DDBJ databases">
        <title>Depth-based differentiation of microbial function through sediment-hosted aquifers and enrichment of novel symbionts in the deep terrestrial subsurface.</title>
        <authorList>
            <person name="Probst A.J."/>
            <person name="Ladd B."/>
            <person name="Jarett J.K."/>
            <person name="Geller-Mcgrath D.E."/>
            <person name="Sieber C.M.K."/>
            <person name="Emerson J.B."/>
            <person name="Anantharaman K."/>
            <person name="Thomas B.C."/>
            <person name="Malmstrom R."/>
            <person name="Stieglmeier M."/>
            <person name="Klingl A."/>
            <person name="Woyke T."/>
            <person name="Ryan C.M."/>
            <person name="Banfield J.F."/>
        </authorList>
    </citation>
    <scope>NUCLEOTIDE SEQUENCE [LARGE SCALE GENOMIC DNA]</scope>
</reference>
<dbReference type="EMBL" id="PFBY01000047">
    <property type="protein sequence ID" value="PIR75997.1"/>
    <property type="molecule type" value="Genomic_DNA"/>
</dbReference>
<feature type="active site" evidence="8">
    <location>
        <position position="307"/>
    </location>
</feature>
<comment type="caution">
    <text evidence="10">The sequence shown here is derived from an EMBL/GenBank/DDBJ whole genome shotgun (WGS) entry which is preliminary data.</text>
</comment>
<dbReference type="GO" id="GO:0006096">
    <property type="term" value="P:glycolytic process"/>
    <property type="evidence" value="ECO:0007669"/>
    <property type="project" value="UniProtKB-UniRule"/>
</dbReference>
<dbReference type="InterPro" id="IPR001672">
    <property type="entry name" value="G6P_Isomerase"/>
</dbReference>
<dbReference type="InterPro" id="IPR035482">
    <property type="entry name" value="SIS_PGI_2"/>
</dbReference>
<evidence type="ECO:0000256" key="4">
    <source>
        <dbReference type="ARBA" id="ARBA00022490"/>
    </source>
</evidence>